<dbReference type="PANTHER" id="PTHR23355">
    <property type="entry name" value="RIBONUCLEASE"/>
    <property type="match status" value="1"/>
</dbReference>
<dbReference type="Pfam" id="PF17876">
    <property type="entry name" value="CSD2"/>
    <property type="match status" value="1"/>
</dbReference>
<keyword evidence="4 7" id="KW-0378">Hydrolase</keyword>
<evidence type="ECO:0000256" key="5">
    <source>
        <dbReference type="ARBA" id="ARBA00022839"/>
    </source>
</evidence>
<reference evidence="9 10" key="1">
    <citation type="submission" date="2012-02" db="EMBL/GenBank/DDBJ databases">
        <title>Shotgun genome sequence of Phaeospirillum photometricum DSM 122.</title>
        <authorList>
            <person name="Duquesne K."/>
            <person name="Sturgis J."/>
        </authorList>
    </citation>
    <scope>NUCLEOTIDE SEQUENCE [LARGE SCALE GENOMIC DNA]</scope>
    <source>
        <strain evidence="10">DSM122</strain>
    </source>
</reference>
<keyword evidence="5 7" id="KW-0269">Exonuclease</keyword>
<dbReference type="NCBIfam" id="TIGR02063">
    <property type="entry name" value="RNase_R"/>
    <property type="match status" value="1"/>
</dbReference>
<dbReference type="PROSITE" id="PS50126">
    <property type="entry name" value="S1"/>
    <property type="match status" value="1"/>
</dbReference>
<dbReference type="SMART" id="SM00316">
    <property type="entry name" value="S1"/>
    <property type="match status" value="1"/>
</dbReference>
<dbReference type="InterPro" id="IPR040476">
    <property type="entry name" value="CSD2"/>
</dbReference>
<protein>
    <recommendedName>
        <fullName evidence="7">Ribonuclease R</fullName>
        <shortName evidence="7">RNase R</shortName>
        <ecNumber evidence="7">3.1.13.1</ecNumber>
    </recommendedName>
</protein>
<dbReference type="HAMAP" id="MF_01895">
    <property type="entry name" value="RNase_R"/>
    <property type="match status" value="1"/>
</dbReference>
<name>H6SL86_PARPM</name>
<keyword evidence="2 7" id="KW-0963">Cytoplasm</keyword>
<dbReference type="AlphaFoldDB" id="H6SL86"/>
<dbReference type="InterPro" id="IPR003029">
    <property type="entry name" value="S1_domain"/>
</dbReference>
<dbReference type="SMART" id="SM00955">
    <property type="entry name" value="RNB"/>
    <property type="match status" value="1"/>
</dbReference>
<evidence type="ECO:0000256" key="4">
    <source>
        <dbReference type="ARBA" id="ARBA00022801"/>
    </source>
</evidence>
<dbReference type="GO" id="GO:0008859">
    <property type="term" value="F:exoribonuclease II activity"/>
    <property type="evidence" value="ECO:0007669"/>
    <property type="project" value="UniProtKB-UniRule"/>
</dbReference>
<dbReference type="Pfam" id="PF00773">
    <property type="entry name" value="RNB"/>
    <property type="match status" value="1"/>
</dbReference>
<dbReference type="KEGG" id="rpm:RSPPHO_02125"/>
<comment type="catalytic activity">
    <reaction evidence="1 7">
        <text>Exonucleolytic cleavage in the 3'- to 5'-direction to yield nucleoside 5'-phosphates.</text>
        <dbReference type="EC" id="3.1.13.1"/>
    </reaction>
</comment>
<dbReference type="InterPro" id="IPR012340">
    <property type="entry name" value="NA-bd_OB-fold"/>
</dbReference>
<keyword evidence="3 7" id="KW-0540">Nuclease</keyword>
<dbReference type="STRING" id="1150469.RSPPHO_02125"/>
<evidence type="ECO:0000259" key="8">
    <source>
        <dbReference type="PROSITE" id="PS50126"/>
    </source>
</evidence>
<evidence type="ECO:0000256" key="7">
    <source>
        <dbReference type="HAMAP-Rule" id="MF_01895"/>
    </source>
</evidence>
<dbReference type="PROSITE" id="PS01175">
    <property type="entry name" value="RIBONUCLEASE_II"/>
    <property type="match status" value="1"/>
</dbReference>
<dbReference type="PANTHER" id="PTHR23355:SF9">
    <property type="entry name" value="DIS3-LIKE EXONUCLEASE 2"/>
    <property type="match status" value="1"/>
</dbReference>
<dbReference type="GO" id="GO:0003723">
    <property type="term" value="F:RNA binding"/>
    <property type="evidence" value="ECO:0007669"/>
    <property type="project" value="UniProtKB-UniRule"/>
</dbReference>
<evidence type="ECO:0000256" key="3">
    <source>
        <dbReference type="ARBA" id="ARBA00022722"/>
    </source>
</evidence>
<accession>H6SL86</accession>
<dbReference type="GO" id="GO:0005829">
    <property type="term" value="C:cytosol"/>
    <property type="evidence" value="ECO:0007669"/>
    <property type="project" value="TreeGrafter"/>
</dbReference>
<dbReference type="InterPro" id="IPR004476">
    <property type="entry name" value="RNase_II/RNase_R"/>
</dbReference>
<dbReference type="Proteomes" id="UP000033220">
    <property type="component" value="Chromosome DSM 122"/>
</dbReference>
<evidence type="ECO:0000256" key="2">
    <source>
        <dbReference type="ARBA" id="ARBA00022490"/>
    </source>
</evidence>
<dbReference type="EC" id="3.1.13.1" evidence="7"/>
<keyword evidence="6 7" id="KW-0694">RNA-binding</keyword>
<keyword evidence="10" id="KW-1185">Reference proteome</keyword>
<evidence type="ECO:0000256" key="6">
    <source>
        <dbReference type="ARBA" id="ARBA00022884"/>
    </source>
</evidence>
<comment type="function">
    <text evidence="7">3'-5' exoribonuclease that releases 5'-nucleoside monophosphates and is involved in maturation of structured RNAs.</text>
</comment>
<proteinExistence type="inferred from homology"/>
<dbReference type="Gene3D" id="2.40.50.140">
    <property type="entry name" value="Nucleic acid-binding proteins"/>
    <property type="match status" value="1"/>
</dbReference>
<comment type="similarity">
    <text evidence="7">Belongs to the RNR ribonuclease family. RNase R subfamily.</text>
</comment>
<dbReference type="InterPro" id="IPR050180">
    <property type="entry name" value="RNR_Ribonuclease"/>
</dbReference>
<dbReference type="EMBL" id="HE663493">
    <property type="protein sequence ID" value="CCG08751.1"/>
    <property type="molecule type" value="Genomic_DNA"/>
</dbReference>
<comment type="subcellular location">
    <subcellularLocation>
        <location evidence="7">Cytoplasm</location>
    </subcellularLocation>
</comment>
<dbReference type="InterPro" id="IPR001900">
    <property type="entry name" value="RNase_II/R"/>
</dbReference>
<dbReference type="eggNOG" id="COG0557">
    <property type="taxonomic scope" value="Bacteria"/>
</dbReference>
<dbReference type="CDD" id="cd04471">
    <property type="entry name" value="S1_RNase_R"/>
    <property type="match status" value="1"/>
</dbReference>
<dbReference type="NCBIfam" id="TIGR00358">
    <property type="entry name" value="3_prime_RNase"/>
    <property type="match status" value="1"/>
</dbReference>
<dbReference type="HOGENOM" id="CLU_002333_7_0_5"/>
<evidence type="ECO:0000313" key="10">
    <source>
        <dbReference type="Proteomes" id="UP000033220"/>
    </source>
</evidence>
<dbReference type="Pfam" id="PF00575">
    <property type="entry name" value="S1"/>
    <property type="match status" value="1"/>
</dbReference>
<organism evidence="9 10">
    <name type="scientific">Pararhodospirillum photometricum DSM 122</name>
    <dbReference type="NCBI Taxonomy" id="1150469"/>
    <lineage>
        <taxon>Bacteria</taxon>
        <taxon>Pseudomonadati</taxon>
        <taxon>Pseudomonadota</taxon>
        <taxon>Alphaproteobacteria</taxon>
        <taxon>Rhodospirillales</taxon>
        <taxon>Rhodospirillaceae</taxon>
        <taxon>Pararhodospirillum</taxon>
    </lineage>
</organism>
<feature type="domain" description="S1 motif" evidence="8">
    <location>
        <begin position="638"/>
        <end position="719"/>
    </location>
</feature>
<dbReference type="InterPro" id="IPR011805">
    <property type="entry name" value="RNase_R"/>
</dbReference>
<dbReference type="GO" id="GO:0006402">
    <property type="term" value="P:mRNA catabolic process"/>
    <property type="evidence" value="ECO:0007669"/>
    <property type="project" value="TreeGrafter"/>
</dbReference>
<gene>
    <name evidence="7" type="primary">rnr</name>
    <name evidence="9" type="ORF">RSPPHO_02125</name>
</gene>
<dbReference type="PATRIC" id="fig|1150469.3.peg.2393"/>
<evidence type="ECO:0000256" key="1">
    <source>
        <dbReference type="ARBA" id="ARBA00001849"/>
    </source>
</evidence>
<dbReference type="SUPFAM" id="SSF50249">
    <property type="entry name" value="Nucleic acid-binding proteins"/>
    <property type="match status" value="2"/>
</dbReference>
<sequence length="745" mass="81508">MVSGKHVPFPTREQVLTFIREAEGTVGRREIARAFQISGAQRADLRALLKELEKDGQLQRGRGRRLSPPGTLPEVTVVVLTHCGPEGDLYARPFIWPGDEPPPTIVVEAQKRRGHHPAGEREAGVGDRVLARLTRTSETRYEARVIRCLAQAPQRLLGVLVEARDGLRLRPTNRKERDEFRVEPGDAGGAGPGDLVEVELLSQRSLGLRRARVVDRLGERDGPRSISLIAIHTHDLPVDFPEEALAEAEAAQAVGLAGRTDLRDLPLVTIDGEDARDFDDAVFAQADPDPTNPGGWQVVVAIADVAHYVRPGSALDRTAFERGNSVYFPDRVVPMLPEALSNGWCSLRPEEERGCLAAFMTFDAEGTLLRHRFTRGLMRSAARLTYTQMQAARDGQADATTEPLLATVITPLYEAHAALSRARHKRGCLELDLPERRVILDDSGTVIAVAPRARLDSHRLIEDFMIAANVAAAETLEAKGRPCLYRVHDQPTPEKLIALADFLATLSLPFHKGTVQRAGQFNGILERVRGTAHEAMVNDVVLRSQAQAEYSPDNIGHFGLSLRRYAHFTSPIRRYADLVVHRSLIRALGLGEDGLPDGAGEGLAEIGRHITATERRAAQAERDAVSRYTASFLMESVGATFAGRVNGVSRAGLFVTLAETGADGLVPISTLPGDYYRHDETAHCLRGERSGLTFALGNPVTVRLREANPVSGGLVFELLEGGSKEKPRGAAKLRRSARLVQRVRR</sequence>
<dbReference type="InterPro" id="IPR022966">
    <property type="entry name" value="RNase_II/R_CS"/>
</dbReference>
<evidence type="ECO:0000313" key="9">
    <source>
        <dbReference type="EMBL" id="CCG08751.1"/>
    </source>
</evidence>